<reference evidence="2" key="5">
    <citation type="submission" date="2025-09" db="UniProtKB">
        <authorList>
            <consortium name="Ensembl"/>
        </authorList>
    </citation>
    <scope>IDENTIFICATION</scope>
</reference>
<dbReference type="GeneTree" id="ENSGT00390000003084"/>
<evidence type="ECO:0000313" key="2">
    <source>
        <dbReference type="Ensembl" id="ENSP00000509479.1"/>
    </source>
</evidence>
<evidence type="ECO:0000256" key="1">
    <source>
        <dbReference type="SAM" id="MobiDB-lite"/>
    </source>
</evidence>
<evidence type="ECO:0000313" key="3">
    <source>
        <dbReference type="Proteomes" id="UP000005640"/>
    </source>
</evidence>
<feature type="region of interest" description="Disordered" evidence="1">
    <location>
        <begin position="1"/>
        <end position="120"/>
    </location>
</feature>
<feature type="compositionally biased region" description="Gly residues" evidence="1">
    <location>
        <begin position="24"/>
        <end position="33"/>
    </location>
</feature>
<dbReference type="HGNC" id="HGNC:28795">
    <property type="gene designation" value="C1orf50"/>
</dbReference>
<keyword evidence="4 5" id="KW-1267">Proteomics identification</keyword>
<reference evidence="2 3" key="3">
    <citation type="journal article" date="2006" name="Nature">
        <title>The DNA sequence and biological annotation of human chromosome 1.</title>
        <authorList>
            <person name="Gregory S.G."/>
            <person name="Barlow K.F."/>
            <person name="McLay K.E."/>
            <person name="Kaul R."/>
            <person name="Swarbreck D."/>
            <person name="Dunham A."/>
            <person name="Scott C.E."/>
            <person name="Howe K.L."/>
            <person name="Woodfine K."/>
            <person name="Spencer C.C."/>
            <person name="Jones M.C."/>
            <person name="Gillson C."/>
            <person name="Searle S."/>
            <person name="Zhou Y."/>
            <person name="Kokocinski F."/>
            <person name="McDonald L."/>
            <person name="Evans R."/>
            <person name="Phillips K."/>
            <person name="Atkinson A."/>
            <person name="Cooper R."/>
            <person name="Jones C."/>
            <person name="Hall R.E."/>
            <person name="Andrews T.D."/>
            <person name="Lloyd C."/>
            <person name="Ainscough R."/>
            <person name="Almeida J.P."/>
            <person name="Ambrose K.D."/>
            <person name="Anderson F."/>
            <person name="Andrew R.W."/>
            <person name="Ashwell R.I."/>
            <person name="Aubin K."/>
            <person name="Babbage A.K."/>
            <person name="Bagguley C.L."/>
            <person name="Bailey J."/>
            <person name="Beasley H."/>
            <person name="Bethel G."/>
            <person name="Bird C.P."/>
            <person name="Bray-Allen S."/>
            <person name="Brown J.Y."/>
            <person name="Brown A.J."/>
            <person name="Buckley D."/>
            <person name="Burton J."/>
            <person name="Bye J."/>
            <person name="Carder C."/>
            <person name="Chapman J.C."/>
            <person name="Clark S.Y."/>
            <person name="Clarke G."/>
            <person name="Clee C."/>
            <person name="Cobley V."/>
            <person name="Collier R.E."/>
            <person name="Corby N."/>
            <person name="Coville G.J."/>
            <person name="Davies J."/>
            <person name="Deadman R."/>
            <person name="Dunn M."/>
            <person name="Earthrowl M."/>
            <person name="Ellington A.G."/>
            <person name="Errington H."/>
            <person name="Frankish A."/>
            <person name="Frankland J."/>
            <person name="French L."/>
            <person name="Garner P."/>
            <person name="Garnett J."/>
            <person name="Gay L."/>
            <person name="Ghori M.R."/>
            <person name="Gibson R."/>
            <person name="Gilby L.M."/>
            <person name="Gillett W."/>
            <person name="Glithero R.J."/>
            <person name="Grafham D.V."/>
            <person name="Griffiths C."/>
            <person name="Griffiths-Jones S."/>
            <person name="Grocock R."/>
            <person name="Hammond S."/>
            <person name="Harrison E.S."/>
            <person name="Hart E."/>
            <person name="Haugen E."/>
            <person name="Heath P.D."/>
            <person name="Holmes S."/>
            <person name="Holt K."/>
            <person name="Howden P.J."/>
            <person name="Hunt A.R."/>
            <person name="Hunt S.E."/>
            <person name="Hunter G."/>
            <person name="Isherwood J."/>
            <person name="James R."/>
            <person name="Johnson C."/>
            <person name="Johnson D."/>
            <person name="Joy A."/>
            <person name="Kay M."/>
            <person name="Kershaw J.K."/>
            <person name="Kibukawa M."/>
            <person name="Kimberley A.M."/>
            <person name="King A."/>
            <person name="Knights A.J."/>
            <person name="Lad H."/>
            <person name="Laird G."/>
            <person name="Lawlor S."/>
            <person name="Leongamornlert D.A."/>
            <person name="Lloyd D.M."/>
            <person name="Loveland J."/>
            <person name="Lovell J."/>
            <person name="Lush M.J."/>
            <person name="Lyne R."/>
            <person name="Martin S."/>
            <person name="Mashreghi-Mohammadi M."/>
            <person name="Matthews L."/>
            <person name="Matthews N.S."/>
            <person name="McLaren S."/>
            <person name="Milne S."/>
            <person name="Mistry S."/>
            <person name="Moore M.J."/>
            <person name="Nickerson T."/>
            <person name="O'Dell C.N."/>
            <person name="Oliver K."/>
            <person name="Palmeiri A."/>
            <person name="Palmer S.A."/>
            <person name="Parker A."/>
            <person name="Patel D."/>
            <person name="Pearce A.V."/>
            <person name="Peck A.I."/>
            <person name="Pelan S."/>
            <person name="Phelps K."/>
            <person name="Phillimore B.J."/>
            <person name="Plumb R."/>
            <person name="Rajan J."/>
            <person name="Raymond C."/>
            <person name="Rouse G."/>
            <person name="Saenphimmachak C."/>
            <person name="Sehra H.K."/>
            <person name="Sheridan E."/>
            <person name="Shownkeen R."/>
            <person name="Sims S."/>
            <person name="Skuce C.D."/>
            <person name="Smith M."/>
            <person name="Steward C."/>
            <person name="Subramanian S."/>
            <person name="Sycamore N."/>
            <person name="Tracey A."/>
            <person name="Tromans A."/>
            <person name="Van Helmond Z."/>
            <person name="Wall M."/>
            <person name="Wallis J.M."/>
            <person name="White S."/>
            <person name="Whitehead S.L."/>
            <person name="Wilkinson J.E."/>
            <person name="Willey D.L."/>
            <person name="Williams H."/>
            <person name="Wilming L."/>
            <person name="Wray P.W."/>
            <person name="Wu Z."/>
            <person name="Coulson A."/>
            <person name="Vaudin M."/>
            <person name="Sulston J.E."/>
            <person name="Durbin R."/>
            <person name="Hubbard T."/>
            <person name="Wooster R."/>
            <person name="Dunham I."/>
            <person name="Carter N.P."/>
            <person name="McVean G."/>
            <person name="Ross M.T."/>
            <person name="Harrow J."/>
            <person name="Olson M.V."/>
            <person name="Beck S."/>
            <person name="Rogers J."/>
            <person name="Bentley D.R."/>
            <person name="Banerjee R."/>
            <person name="Bryant S.P."/>
            <person name="Burford D.C."/>
            <person name="Burrill W.D."/>
            <person name="Clegg S.M."/>
            <person name="Dhami P."/>
            <person name="Dovey O."/>
            <person name="Faulkner L.M."/>
            <person name="Gribble S.M."/>
            <person name="Langford C.F."/>
            <person name="Pandian R.D."/>
            <person name="Porter K.M."/>
            <person name="Prigmore E."/>
        </authorList>
    </citation>
    <scope>NUCLEOTIDE SEQUENCE [LARGE SCALE GENOMIC DNA]</scope>
</reference>
<feature type="compositionally biased region" description="Pro residues" evidence="1">
    <location>
        <begin position="80"/>
        <end position="90"/>
    </location>
</feature>
<evidence type="ECO:0007829" key="4">
    <source>
        <dbReference type="PeptideAtlas" id="A0A8I5QKT5"/>
    </source>
</evidence>
<dbReference type="AlphaFoldDB" id="A0A8I5QKT5"/>
<name>A0A8I5QKT5_HUMAN</name>
<dbReference type="Ensembl" id="ENST00000687946.1">
    <property type="protein sequence ID" value="ENSP00000509479.1"/>
    <property type="gene ID" value="ENSG00000164008.18"/>
</dbReference>
<dbReference type="OrthoDB" id="9995764at2759"/>
<reference evidence="2 3" key="1">
    <citation type="journal article" date="2001" name="Nature">
        <title>Initial sequencing and analysis of the human genome.</title>
        <authorList>
            <consortium name="International Human Genome Sequencing Consortium"/>
            <person name="Lander E.S."/>
            <person name="Linton L.M."/>
            <person name="Birren B."/>
            <person name="Nusbaum C."/>
            <person name="Zody M.C."/>
            <person name="Baldwin J."/>
            <person name="Devon K."/>
            <person name="Dewar K."/>
            <person name="Doyle M."/>
            <person name="FitzHugh W."/>
            <person name="Funke R."/>
            <person name="Gage D."/>
            <person name="Harris K."/>
            <person name="Heaford A."/>
            <person name="Howland J."/>
            <person name="Kann L."/>
            <person name="Lehoczky J."/>
            <person name="LeVine R."/>
            <person name="McEwan P."/>
            <person name="McKernan K."/>
            <person name="Meldrim J."/>
            <person name="Mesirov J.P."/>
            <person name="Miranda C."/>
            <person name="Morris W."/>
            <person name="Naylor J."/>
            <person name="Raymond C."/>
            <person name="Rosetti M."/>
            <person name="Santos R."/>
            <person name="Sheridan A."/>
            <person name="Sougnez C."/>
            <person name="Stange-Thomann N."/>
            <person name="Stojanovic N."/>
            <person name="Subramanian A."/>
            <person name="Wyman D."/>
            <person name="Rogers J."/>
            <person name="Sulston J."/>
            <person name="Ainscough R."/>
            <person name="Beck S."/>
            <person name="Bentley D."/>
            <person name="Burton J."/>
            <person name="Clee C."/>
            <person name="Carter N."/>
            <person name="Coulson A."/>
            <person name="Deadman R."/>
            <person name="Deloukas P."/>
            <person name="Dunham A."/>
            <person name="Dunham I."/>
            <person name="Durbin R."/>
            <person name="French L."/>
            <person name="Grafham D."/>
            <person name="Gregory S."/>
            <person name="Hubbard T."/>
            <person name="Humphray S."/>
            <person name="Hunt A."/>
            <person name="Jones M."/>
            <person name="Lloyd C."/>
            <person name="McMurray A."/>
            <person name="Matthews L."/>
            <person name="Mercer S."/>
            <person name="Milne S."/>
            <person name="Mullikin J.C."/>
            <person name="Mungall A."/>
            <person name="Plumb R."/>
            <person name="Ross M."/>
            <person name="Shownkeen R."/>
            <person name="Sims S."/>
            <person name="Waterston R.H."/>
            <person name="Wilson R.K."/>
            <person name="Hillier L.W."/>
            <person name="McPherson J.D."/>
            <person name="Marra M.A."/>
            <person name="Mardis E.R."/>
            <person name="Fulton L.A."/>
            <person name="Chinwalla A.T."/>
            <person name="Pepin K.H."/>
            <person name="Gish W.R."/>
            <person name="Chissoe S.L."/>
            <person name="Wendl M.C."/>
            <person name="Delehaunty K.D."/>
            <person name="Miner T.L."/>
            <person name="Delehaunty A."/>
            <person name="Kramer J.B."/>
            <person name="Cook L.L."/>
            <person name="Fulton R.S."/>
            <person name="Johnson D.L."/>
            <person name="Minx P.J."/>
            <person name="Clifton S.W."/>
            <person name="Hawkins T."/>
            <person name="Branscomb E."/>
            <person name="Predki P."/>
            <person name="Richardson P."/>
            <person name="Wenning S."/>
            <person name="Slezak T."/>
            <person name="Doggett N."/>
            <person name="Cheng J.F."/>
            <person name="Olsen A."/>
            <person name="Lucas S."/>
            <person name="Elkin C."/>
            <person name="Uberbacher E."/>
            <person name="Frazier M."/>
            <person name="Gibbs R.A."/>
            <person name="Muzny D.M."/>
            <person name="Scherer S.E."/>
            <person name="Bouck J.B."/>
            <person name="Sodergren E.J."/>
            <person name="Worley K.C."/>
            <person name="Rives C.M."/>
            <person name="Gorrell J.H."/>
            <person name="Metzker M.L."/>
            <person name="Naylor S.L."/>
            <person name="Kucherlapati R.S."/>
            <person name="Nelson D.L."/>
            <person name="Weinstock G.M."/>
            <person name="Sakaki Y."/>
            <person name="Fujiyama A."/>
            <person name="Hattori M."/>
            <person name="Yada T."/>
            <person name="Toyoda A."/>
            <person name="Itoh T."/>
            <person name="Kawagoe C."/>
            <person name="Watanabe H."/>
            <person name="Totoki Y."/>
            <person name="Taylor T."/>
            <person name="Weissenbach J."/>
            <person name="Heilig R."/>
            <person name="Saurin W."/>
            <person name="Artiguenave F."/>
            <person name="Brottier P."/>
            <person name="Bruls T."/>
            <person name="Pelletier E."/>
            <person name="Robert C."/>
            <person name="Wincker P."/>
            <person name="Smith D.R."/>
            <person name="Doucette-Stamm L."/>
            <person name="Rubenfield M."/>
            <person name="Weinstock K."/>
            <person name="Lee H.M."/>
            <person name="Dubois J."/>
            <person name="Rosenthal A."/>
            <person name="Platzer M."/>
            <person name="Nyakatura G."/>
            <person name="Taudien S."/>
            <person name="Rump A."/>
            <person name="Yang H."/>
            <person name="Yu J."/>
            <person name="Wang J."/>
            <person name="Huang G."/>
            <person name="Gu J."/>
            <person name="Hood L."/>
            <person name="Rowen L."/>
            <person name="Madan A."/>
            <person name="Qin S."/>
            <person name="Davis R.W."/>
            <person name="Federspiel N.A."/>
            <person name="Abola A.P."/>
            <person name="Proctor M.J."/>
            <person name="Myers R.M."/>
            <person name="Schmutz J."/>
            <person name="Dickson M."/>
            <person name="Grimwood J."/>
            <person name="Cox D.R."/>
            <person name="Olson M.V."/>
            <person name="Kaul R."/>
            <person name="Raymond C."/>
            <person name="Shimizu N."/>
            <person name="Kawasaki K."/>
            <person name="Minoshima S."/>
            <person name="Evans G.A."/>
            <person name="Athanasiou M."/>
            <person name="Schultz R."/>
            <person name="Roe B.A."/>
            <person name="Chen F."/>
            <person name="Pan H."/>
            <person name="Ramser J."/>
            <person name="Lehrach H."/>
            <person name="Reinhardt R."/>
            <person name="McCombie W.R."/>
            <person name="de la Bastide M."/>
            <person name="Dedhia N."/>
            <person name="Blocker H."/>
            <person name="Hornischer K."/>
            <person name="Nordsiek G."/>
            <person name="Agarwala R."/>
            <person name="Aravind L."/>
            <person name="Bailey J.A."/>
            <person name="Bateman A."/>
            <person name="Batzoglou S."/>
            <person name="Birney E."/>
            <person name="Bork P."/>
            <person name="Brown D.G."/>
            <person name="Burge C.B."/>
            <person name="Cerutti L."/>
            <person name="Chen H.C."/>
            <person name="Church D."/>
            <person name="Clamp M."/>
            <person name="Copley R.R."/>
            <person name="Doerks T."/>
            <person name="Eddy S.R."/>
            <person name="Eichler E.E."/>
            <person name="Furey T.S."/>
            <person name="Galagan J."/>
            <person name="Gilbert J.G."/>
            <person name="Harmon C."/>
            <person name="Hayashizaki Y."/>
            <person name="Haussler D."/>
            <person name="Hermjakob H."/>
            <person name="Hokamp K."/>
            <person name="Jang W."/>
            <person name="Johnson L.S."/>
            <person name="Jones T.A."/>
            <person name="Kasif S."/>
            <person name="Kaspryzk A."/>
            <person name="Kennedy S."/>
            <person name="Kent W.J."/>
            <person name="Kitts P."/>
            <person name="Koonin E.V."/>
            <person name="Korf I."/>
            <person name="Kulp D."/>
            <person name="Lancet D."/>
            <person name="Lowe T.M."/>
            <person name="McLysaght A."/>
            <person name="Mikkelsen T."/>
            <person name="Moran J.V."/>
            <person name="Mulder N."/>
            <person name="Pollara V.J."/>
            <person name="Ponting C.P."/>
            <person name="Schuler G."/>
            <person name="Schultz J."/>
            <person name="Slater G."/>
            <person name="Smit A.F."/>
            <person name="Stupka E."/>
            <person name="Szustakowski J."/>
            <person name="Thierry-Mieg D."/>
            <person name="Thierry-Mieg J."/>
            <person name="Wagner L."/>
            <person name="Wallis J."/>
            <person name="Wheeler R."/>
            <person name="Williams A."/>
            <person name="Wolf Y.I."/>
            <person name="Wolfe K.H."/>
            <person name="Yang S.P."/>
            <person name="Yeh R.F."/>
            <person name="Collins F."/>
            <person name="Guyer M.S."/>
            <person name="Peterson J."/>
            <person name="Felsenfeld A."/>
            <person name="Wetterstrand K.A."/>
            <person name="Patrinos A."/>
            <person name="Morgan M.J."/>
            <person name="de Jong P."/>
            <person name="Catanese J.J."/>
            <person name="Osoegawa K."/>
            <person name="Shizuya H."/>
            <person name="Choi S."/>
            <person name="Chen Y.J."/>
        </authorList>
    </citation>
    <scope>NUCLEOTIDE SEQUENCE [LARGE SCALE GENOMIC DNA]</scope>
</reference>
<organism evidence="2 3">
    <name type="scientific">Homo sapiens</name>
    <name type="common">Human</name>
    <dbReference type="NCBI Taxonomy" id="9606"/>
    <lineage>
        <taxon>Eukaryota</taxon>
        <taxon>Metazoa</taxon>
        <taxon>Chordata</taxon>
        <taxon>Craniata</taxon>
        <taxon>Vertebrata</taxon>
        <taxon>Euteleostomi</taxon>
        <taxon>Mammalia</taxon>
        <taxon>Eutheria</taxon>
        <taxon>Euarchontoglires</taxon>
        <taxon>Primates</taxon>
        <taxon>Haplorrhini</taxon>
        <taxon>Catarrhini</taxon>
        <taxon>Hominidae</taxon>
        <taxon>Homo</taxon>
    </lineage>
</organism>
<proteinExistence type="evidence at protein level"/>
<keyword evidence="3" id="KW-1185">Reference proteome</keyword>
<dbReference type="EMBL" id="AC098484">
    <property type="status" value="NOT_ANNOTATED_CDS"/>
    <property type="molecule type" value="Genomic_DNA"/>
</dbReference>
<protein>
    <submittedName>
        <fullName evidence="2">Chromosome 1 open reading frame 50</fullName>
    </submittedName>
</protein>
<reference evidence="2 3" key="2">
    <citation type="journal article" date="2004" name="Nature">
        <title>Finishing the euchromatic sequence of the human genome.</title>
        <authorList>
            <consortium name="International Human Genome Sequencing Consortium"/>
        </authorList>
    </citation>
    <scope>NUCLEOTIDE SEQUENCE [LARGE SCALE GENOMIC DNA]</scope>
</reference>
<evidence type="ECO:0007829" key="5">
    <source>
        <dbReference type="ProteomicsDB" id="A0A8I5QKT5"/>
    </source>
</evidence>
<dbReference type="Ensembl" id="ENST00000687946.1">
    <property type="protein sequence ID" value="ENSP00000509479.1"/>
    <property type="gene ID" value="ENSG00000164008.17"/>
</dbReference>
<gene>
    <name evidence="2" type="primary">C1orf50</name>
</gene>
<sequence>MEDAAAPGRTEGVLERQGAPPAAGQGGMRGGSQQGEVSSREAAGLGAPREADGGSSRLVFLGVCRRSPGGAHPDPRRPGPGEPLPHPPGRGPLRPRGARRAGAEGTGRCSQRCQPAPCSL</sequence>
<accession>A0A8I5QKT5</accession>
<reference evidence="2" key="4">
    <citation type="submission" date="2025-08" db="UniProtKB">
        <authorList>
            <consortium name="Ensembl"/>
        </authorList>
    </citation>
    <scope>IDENTIFICATION</scope>
</reference>
<dbReference type="Proteomes" id="UP000005640">
    <property type="component" value="Chromosome 1"/>
</dbReference>